<dbReference type="EMBL" id="LKAM01000019">
    <property type="protein sequence ID" value="KUM45407.1"/>
    <property type="molecule type" value="Genomic_DNA"/>
</dbReference>
<evidence type="ECO:0000256" key="1">
    <source>
        <dbReference type="SAM" id="Phobius"/>
    </source>
</evidence>
<geneLocation type="mitochondrion" evidence="2"/>
<proteinExistence type="predicted"/>
<protein>
    <submittedName>
        <fullName evidence="2">Uncharacterized protein</fullName>
    </submittedName>
</protein>
<keyword evidence="1" id="KW-0812">Transmembrane</keyword>
<reference evidence="2" key="1">
    <citation type="journal article" date="2015" name="Genome Biol. Evol.">
        <title>Organellar Genomes of White Spruce (Picea glauca): Assembly and Annotation.</title>
        <authorList>
            <person name="Jackman S.D."/>
            <person name="Warren R.L."/>
            <person name="Gibb E.A."/>
            <person name="Vandervalk B.P."/>
            <person name="Mohamadi H."/>
            <person name="Chu J."/>
            <person name="Raymond A."/>
            <person name="Pleasance S."/>
            <person name="Coope R."/>
            <person name="Wildung M.R."/>
            <person name="Ritland C.E."/>
            <person name="Bousquet J."/>
            <person name="Jones S.J."/>
            <person name="Bohlmann J."/>
            <person name="Birol I."/>
        </authorList>
    </citation>
    <scope>NUCLEOTIDE SEQUENCE [LARGE SCALE GENOMIC DNA]</scope>
    <source>
        <tissue evidence="2">Flushing bud</tissue>
    </source>
</reference>
<dbReference type="AlphaFoldDB" id="A0A101LU47"/>
<feature type="transmembrane region" description="Helical" evidence="1">
    <location>
        <begin position="12"/>
        <end position="35"/>
    </location>
</feature>
<keyword evidence="1" id="KW-0472">Membrane</keyword>
<gene>
    <name evidence="2" type="ORF">ABT39_MTgene2674</name>
</gene>
<name>A0A101LU47_PICGL</name>
<keyword evidence="2" id="KW-0496">Mitochondrion</keyword>
<comment type="caution">
    <text evidence="2">The sequence shown here is derived from an EMBL/GenBank/DDBJ whole genome shotgun (WGS) entry which is preliminary data.</text>
</comment>
<accession>A0A101LU47</accession>
<organism evidence="2">
    <name type="scientific">Picea glauca</name>
    <name type="common">White spruce</name>
    <name type="synonym">Pinus glauca</name>
    <dbReference type="NCBI Taxonomy" id="3330"/>
    <lineage>
        <taxon>Eukaryota</taxon>
        <taxon>Viridiplantae</taxon>
        <taxon>Streptophyta</taxon>
        <taxon>Embryophyta</taxon>
        <taxon>Tracheophyta</taxon>
        <taxon>Spermatophyta</taxon>
        <taxon>Pinopsida</taxon>
        <taxon>Pinidae</taxon>
        <taxon>Conifers I</taxon>
        <taxon>Pinales</taxon>
        <taxon>Pinaceae</taxon>
        <taxon>Picea</taxon>
    </lineage>
</organism>
<keyword evidence="1" id="KW-1133">Transmembrane helix</keyword>
<evidence type="ECO:0000313" key="2">
    <source>
        <dbReference type="EMBL" id="KUM45407.1"/>
    </source>
</evidence>
<sequence>MLTQMLLKPLLVRLLLLPWLLPMLLDLLLLVLLVLDQLLWPGNSFSAHELDEVRLTASQPTTFSYRWFRLTA</sequence>